<gene>
    <name evidence="2" type="primary">ydcQ</name>
    <name evidence="1" type="ORF">A7312_04750</name>
    <name evidence="2" type="ORF">NCTC10343_01566</name>
</gene>
<reference evidence="1" key="2">
    <citation type="submission" date="2016-05" db="EMBL/GenBank/DDBJ databases">
        <authorList>
            <person name="Zheng J."/>
            <person name="Timme R."/>
            <person name="Allard M."/>
            <person name="Strain E."/>
            <person name="Luo Y."/>
            <person name="Brown E."/>
        </authorList>
    </citation>
    <scope>NUCLEOTIDE SEQUENCE</scope>
    <source>
        <strain evidence="1">CFSAN034343</strain>
    </source>
</reference>
<dbReference type="Gene3D" id="3.30.160.250">
    <property type="match status" value="1"/>
</dbReference>
<dbReference type="AlphaFoldDB" id="A0A378XXB8"/>
<dbReference type="GeneID" id="93350353"/>
<keyword evidence="3" id="KW-1185">Reference proteome</keyword>
<dbReference type="InterPro" id="IPR035069">
    <property type="entry name" value="TTHA1013/TTHA0281-like"/>
</dbReference>
<evidence type="ECO:0000313" key="1">
    <source>
        <dbReference type="EMBL" id="ODA08716.1"/>
    </source>
</evidence>
<evidence type="ECO:0000313" key="3">
    <source>
        <dbReference type="Proteomes" id="UP000094974"/>
    </source>
</evidence>
<reference evidence="3" key="1">
    <citation type="submission" date="2016-05" db="EMBL/GenBank/DDBJ databases">
        <title>Whole genome shotgun sequencing of cultured foodborne pathogen.</title>
        <authorList>
            <person name="Zheng J."/>
            <person name="Timme R."/>
            <person name="Allard M."/>
            <person name="Strain E."/>
            <person name="Luo Y."/>
            <person name="Brown E."/>
        </authorList>
    </citation>
    <scope>NUCLEOTIDE SEQUENCE [LARGE SCALE GENOMIC DNA]</scope>
    <source>
        <strain evidence="3">CFSAN034343</strain>
    </source>
</reference>
<reference evidence="2 4" key="3">
    <citation type="submission" date="2018-06" db="EMBL/GenBank/DDBJ databases">
        <authorList>
            <consortium name="Pathogen Informatics"/>
            <person name="Doyle S."/>
        </authorList>
    </citation>
    <scope>NUCLEOTIDE SEQUENCE [LARGE SCALE GENOMIC DNA]</scope>
    <source>
        <strain evidence="2 4">NCTC10343</strain>
    </source>
</reference>
<dbReference type="RefSeq" id="WP_019686664.1">
    <property type="nucleotide sequence ID" value="NZ_CP036496.1"/>
</dbReference>
<name>A0A378XXB8_PAEPO</name>
<evidence type="ECO:0000313" key="4">
    <source>
        <dbReference type="Proteomes" id="UP000254400"/>
    </source>
</evidence>
<sequence length="135" mass="14681">MKNTYVYPAVIEKADDGIGLYFPDIPGTAVLAPDIPTAVVDAKNMLVDRILELEDNNMAIPSPSDPASIELNDASDRIVYVEVFLPPYRDAAMNKSVTINCTAPQWLRDAGKDAGLNFSQLLQSSVKDALGIKQK</sequence>
<evidence type="ECO:0000313" key="2">
    <source>
        <dbReference type="EMBL" id="SUA68212.1"/>
    </source>
</evidence>
<dbReference type="Proteomes" id="UP000094974">
    <property type="component" value="Unassembled WGS sequence"/>
</dbReference>
<dbReference type="SUPFAM" id="SSF143100">
    <property type="entry name" value="TTHA1013/TTHA0281-like"/>
    <property type="match status" value="1"/>
</dbReference>
<dbReference type="EMBL" id="UGSC01000001">
    <property type="protein sequence ID" value="SUA68212.1"/>
    <property type="molecule type" value="Genomic_DNA"/>
</dbReference>
<organism evidence="2 4">
    <name type="scientific">Paenibacillus polymyxa</name>
    <name type="common">Bacillus polymyxa</name>
    <dbReference type="NCBI Taxonomy" id="1406"/>
    <lineage>
        <taxon>Bacteria</taxon>
        <taxon>Bacillati</taxon>
        <taxon>Bacillota</taxon>
        <taxon>Bacilli</taxon>
        <taxon>Bacillales</taxon>
        <taxon>Paenibacillaceae</taxon>
        <taxon>Paenibacillus</taxon>
    </lineage>
</organism>
<accession>A0A378XXB8</accession>
<dbReference type="Proteomes" id="UP000254400">
    <property type="component" value="Unassembled WGS sequence"/>
</dbReference>
<dbReference type="EMBL" id="LYND01000129">
    <property type="protein sequence ID" value="ODA08716.1"/>
    <property type="molecule type" value="Genomic_DNA"/>
</dbReference>
<protein>
    <submittedName>
        <fullName evidence="2">Uncharacterized HTH-type transcriptional regulator ydcQ</fullName>
    </submittedName>
</protein>
<proteinExistence type="predicted"/>